<evidence type="ECO:0000313" key="1">
    <source>
        <dbReference type="EMBL" id="CAG8557133.1"/>
    </source>
</evidence>
<name>A0A9N9FRP6_9GLOM</name>
<protein>
    <submittedName>
        <fullName evidence="1">3392_t:CDS:1</fullName>
    </submittedName>
</protein>
<proteinExistence type="predicted"/>
<dbReference type="EMBL" id="CAJVPL010001174">
    <property type="protein sequence ID" value="CAG8557133.1"/>
    <property type="molecule type" value="Genomic_DNA"/>
</dbReference>
<evidence type="ECO:0000313" key="2">
    <source>
        <dbReference type="Proteomes" id="UP000789831"/>
    </source>
</evidence>
<dbReference type="Proteomes" id="UP000789831">
    <property type="component" value="Unassembled WGS sequence"/>
</dbReference>
<dbReference type="AlphaFoldDB" id="A0A9N9FRP6"/>
<organism evidence="1 2">
    <name type="scientific">Ambispora gerdemannii</name>
    <dbReference type="NCBI Taxonomy" id="144530"/>
    <lineage>
        <taxon>Eukaryota</taxon>
        <taxon>Fungi</taxon>
        <taxon>Fungi incertae sedis</taxon>
        <taxon>Mucoromycota</taxon>
        <taxon>Glomeromycotina</taxon>
        <taxon>Glomeromycetes</taxon>
        <taxon>Archaeosporales</taxon>
        <taxon>Ambisporaceae</taxon>
        <taxon>Ambispora</taxon>
    </lineage>
</organism>
<gene>
    <name evidence="1" type="ORF">AGERDE_LOCUS6967</name>
</gene>
<comment type="caution">
    <text evidence="1">The sequence shown here is derived from an EMBL/GenBank/DDBJ whole genome shotgun (WGS) entry which is preliminary data.</text>
</comment>
<accession>A0A9N9FRP6</accession>
<dbReference type="OrthoDB" id="2439685at2759"/>
<reference evidence="1" key="1">
    <citation type="submission" date="2021-06" db="EMBL/GenBank/DDBJ databases">
        <authorList>
            <person name="Kallberg Y."/>
            <person name="Tangrot J."/>
            <person name="Rosling A."/>
        </authorList>
    </citation>
    <scope>NUCLEOTIDE SEQUENCE</scope>
    <source>
        <strain evidence="1">MT106</strain>
    </source>
</reference>
<keyword evidence="2" id="KW-1185">Reference proteome</keyword>
<sequence length="261" mass="28863">MSTTQYYSGYSGKPHRQLLNLQSKLSLSPLIDLVTYLKEHTNWSYHEFLNIHRDVIINSSSSSNEWNGLDEVSATVLAQVVEALLISYCPDSEVAVAALLISYCPDSEVVMLPVSYCPDSEVSATVLPKSNSCCIGLIIVLAQVMVEALLISYCPDSEVAVATLLISYCPDSEVVVLPVSYCPDSEVSATVLAQVVVATLFSCCTGLLIATCKFLNGLLILEELICTFLYDKETCSWDFCKKRSYTYKKVDALIQEYRRTL</sequence>